<dbReference type="EMBL" id="CP120733">
    <property type="protein sequence ID" value="WFD09196.1"/>
    <property type="molecule type" value="Genomic_DNA"/>
</dbReference>
<feature type="transmembrane region" description="Helical" evidence="1">
    <location>
        <begin position="182"/>
        <end position="205"/>
    </location>
</feature>
<dbReference type="Pfam" id="PF07314">
    <property type="entry name" value="Lit"/>
    <property type="match status" value="1"/>
</dbReference>
<protein>
    <submittedName>
        <fullName evidence="2">TIGR01906 family membrane protein</fullName>
    </submittedName>
</protein>
<dbReference type="InterPro" id="IPR010178">
    <property type="entry name" value="Lit"/>
</dbReference>
<proteinExistence type="predicted"/>
<evidence type="ECO:0000256" key="1">
    <source>
        <dbReference type="SAM" id="Phobius"/>
    </source>
</evidence>
<keyword evidence="1" id="KW-1133">Transmembrane helix</keyword>
<accession>A0ABY8E8P7</accession>
<evidence type="ECO:0000313" key="3">
    <source>
        <dbReference type="Proteomes" id="UP001222800"/>
    </source>
</evidence>
<name>A0ABY8E8P7_9FIRM</name>
<keyword evidence="1" id="KW-0472">Membrane</keyword>
<reference evidence="2 3" key="1">
    <citation type="submission" date="2023-03" db="EMBL/GenBank/DDBJ databases">
        <title>Complete genome sequence of Tepidibacter sp. SWIR-1, isolated from a deep-sea hydrothermal vent.</title>
        <authorList>
            <person name="Li X."/>
        </authorList>
    </citation>
    <scope>NUCLEOTIDE SEQUENCE [LARGE SCALE GENOMIC DNA]</scope>
    <source>
        <strain evidence="2 3">SWIR-1</strain>
    </source>
</reference>
<keyword evidence="3" id="KW-1185">Reference proteome</keyword>
<feature type="transmembrane region" description="Helical" evidence="1">
    <location>
        <begin position="93"/>
        <end position="110"/>
    </location>
</feature>
<dbReference type="Proteomes" id="UP001222800">
    <property type="component" value="Chromosome"/>
</dbReference>
<dbReference type="NCBIfam" id="TIGR01906">
    <property type="entry name" value="integ_TIGR01906"/>
    <property type="match status" value="1"/>
</dbReference>
<keyword evidence="1" id="KW-0812">Transmembrane</keyword>
<feature type="transmembrane region" description="Helical" evidence="1">
    <location>
        <begin position="5"/>
        <end position="27"/>
    </location>
</feature>
<sequence length="214" mass="25516">MKKTIYYLCGGLIFFLILLISIEFYSLNSFFYFNQYDKNDVYQNITYSKEDVKSVTYNLINYLKSDSNLEYKDVFSDKEKRHMKDVKYMFEKGILIKRLAIIAICTIIYVNRKDIENILKCFNKSILTTCVVSTLLCSIISLNYYRYFTIFHKMFFNNDDWLLSPKESIIINLLPLEFFKSISIYIFITTIIVSCIVISINFFLIKRKKLEPKL</sequence>
<gene>
    <name evidence="2" type="ORF">P4S50_12460</name>
</gene>
<feature type="transmembrane region" description="Helical" evidence="1">
    <location>
        <begin position="122"/>
        <end position="145"/>
    </location>
</feature>
<dbReference type="RefSeq" id="WP_277731117.1">
    <property type="nucleotide sequence ID" value="NZ_CP120733.1"/>
</dbReference>
<organism evidence="2 3">
    <name type="scientific">Tepidibacter hydrothermalis</name>
    <dbReference type="NCBI Taxonomy" id="3036126"/>
    <lineage>
        <taxon>Bacteria</taxon>
        <taxon>Bacillati</taxon>
        <taxon>Bacillota</taxon>
        <taxon>Clostridia</taxon>
        <taxon>Peptostreptococcales</taxon>
        <taxon>Peptostreptococcaceae</taxon>
        <taxon>Tepidibacter</taxon>
    </lineage>
</organism>
<evidence type="ECO:0000313" key="2">
    <source>
        <dbReference type="EMBL" id="WFD09196.1"/>
    </source>
</evidence>